<name>A0A2I0K7F5_PUNGR</name>
<evidence type="ECO:0000256" key="1">
    <source>
        <dbReference type="SAM" id="MobiDB-lite"/>
    </source>
</evidence>
<sequence>MASGDSFSRVSVARPREGGHSQAASRRLRACVPRRDEIRIASRAYTNSQQLQRFAILSQWLDEAFVSDRKIILGLCFRTRRRKARTVGSPRIPRQFHASRLMAALGLEKARLLGHLDVIGVGLLFHLLLVIISHHLPRFHLPLVTVLLHEAFTVLHCRPLVTAAHLHEVPVSLPWFSDSFGHFVNGSAVIVRLGCLLGLRPLGQFSSGRGVRNGPRAEWATVETSTVVGGLPGGRSAAMGRRDRRSLELPTYGGLGCGRFSRSRNIRCPGQSGCATGTLTSTLGVTYHFESVGGLGWLGCGSWTPGVSTPFWFTGSNREHPTKARVTIHGWADGRKHADPET</sequence>
<evidence type="ECO:0000256" key="2">
    <source>
        <dbReference type="SAM" id="Phobius"/>
    </source>
</evidence>
<feature type="region of interest" description="Disordered" evidence="1">
    <location>
        <begin position="1"/>
        <end position="26"/>
    </location>
</feature>
<feature type="transmembrane region" description="Helical" evidence="2">
    <location>
        <begin position="112"/>
        <end position="132"/>
    </location>
</feature>
<dbReference type="Proteomes" id="UP000233551">
    <property type="component" value="Unassembled WGS sequence"/>
</dbReference>
<dbReference type="EMBL" id="PGOL01000815">
    <property type="protein sequence ID" value="PKI64478.1"/>
    <property type="molecule type" value="Genomic_DNA"/>
</dbReference>
<proteinExistence type="predicted"/>
<evidence type="ECO:0000313" key="3">
    <source>
        <dbReference type="EMBL" id="PKI64478.1"/>
    </source>
</evidence>
<gene>
    <name evidence="3" type="ORF">CRG98_015131</name>
</gene>
<keyword evidence="2" id="KW-0812">Transmembrane</keyword>
<reference evidence="3 4" key="1">
    <citation type="submission" date="2017-11" db="EMBL/GenBank/DDBJ databases">
        <title>De-novo sequencing of pomegranate (Punica granatum L.) genome.</title>
        <authorList>
            <person name="Akparov Z."/>
            <person name="Amiraslanov A."/>
            <person name="Hajiyeva S."/>
            <person name="Abbasov M."/>
            <person name="Kaur K."/>
            <person name="Hamwieh A."/>
            <person name="Solovyev V."/>
            <person name="Salamov A."/>
            <person name="Braich B."/>
            <person name="Kosarev P."/>
            <person name="Mahmoud A."/>
            <person name="Hajiyev E."/>
            <person name="Babayeva S."/>
            <person name="Izzatullayeva V."/>
            <person name="Mammadov A."/>
            <person name="Mammadov A."/>
            <person name="Sharifova S."/>
            <person name="Ojaghi J."/>
            <person name="Eynullazada K."/>
            <person name="Bayramov B."/>
            <person name="Abdulazimova A."/>
            <person name="Shahmuradov I."/>
        </authorList>
    </citation>
    <scope>NUCLEOTIDE SEQUENCE [LARGE SCALE GENOMIC DNA]</scope>
    <source>
        <strain evidence="4">cv. AG2017</strain>
        <tissue evidence="3">Leaf</tissue>
    </source>
</reference>
<accession>A0A2I0K7F5</accession>
<keyword evidence="2" id="KW-1133">Transmembrane helix</keyword>
<keyword evidence="4" id="KW-1185">Reference proteome</keyword>
<dbReference type="AlphaFoldDB" id="A0A2I0K7F5"/>
<keyword evidence="2" id="KW-0472">Membrane</keyword>
<evidence type="ECO:0000313" key="4">
    <source>
        <dbReference type="Proteomes" id="UP000233551"/>
    </source>
</evidence>
<comment type="caution">
    <text evidence="3">The sequence shown here is derived from an EMBL/GenBank/DDBJ whole genome shotgun (WGS) entry which is preliminary data.</text>
</comment>
<protein>
    <submittedName>
        <fullName evidence="3">Uncharacterized protein</fullName>
    </submittedName>
</protein>
<organism evidence="3 4">
    <name type="scientific">Punica granatum</name>
    <name type="common">Pomegranate</name>
    <dbReference type="NCBI Taxonomy" id="22663"/>
    <lineage>
        <taxon>Eukaryota</taxon>
        <taxon>Viridiplantae</taxon>
        <taxon>Streptophyta</taxon>
        <taxon>Embryophyta</taxon>
        <taxon>Tracheophyta</taxon>
        <taxon>Spermatophyta</taxon>
        <taxon>Magnoliopsida</taxon>
        <taxon>eudicotyledons</taxon>
        <taxon>Gunneridae</taxon>
        <taxon>Pentapetalae</taxon>
        <taxon>rosids</taxon>
        <taxon>malvids</taxon>
        <taxon>Myrtales</taxon>
        <taxon>Lythraceae</taxon>
        <taxon>Punica</taxon>
    </lineage>
</organism>